<protein>
    <submittedName>
        <fullName evidence="1">Uncharacterized protein</fullName>
    </submittedName>
</protein>
<organism evidence="1">
    <name type="scientific">Anguilla anguilla</name>
    <name type="common">European freshwater eel</name>
    <name type="synonym">Muraena anguilla</name>
    <dbReference type="NCBI Taxonomy" id="7936"/>
    <lineage>
        <taxon>Eukaryota</taxon>
        <taxon>Metazoa</taxon>
        <taxon>Chordata</taxon>
        <taxon>Craniata</taxon>
        <taxon>Vertebrata</taxon>
        <taxon>Euteleostomi</taxon>
        <taxon>Actinopterygii</taxon>
        <taxon>Neopterygii</taxon>
        <taxon>Teleostei</taxon>
        <taxon>Anguilliformes</taxon>
        <taxon>Anguillidae</taxon>
        <taxon>Anguilla</taxon>
    </lineage>
</organism>
<dbReference type="EMBL" id="GBXM01072813">
    <property type="protein sequence ID" value="JAH35764.1"/>
    <property type="molecule type" value="Transcribed_RNA"/>
</dbReference>
<accession>A0A0E9S2Z5</accession>
<proteinExistence type="predicted"/>
<reference evidence="1" key="1">
    <citation type="submission" date="2014-11" db="EMBL/GenBank/DDBJ databases">
        <authorList>
            <person name="Amaro Gonzalez C."/>
        </authorList>
    </citation>
    <scope>NUCLEOTIDE SEQUENCE</scope>
</reference>
<reference evidence="1" key="2">
    <citation type="journal article" date="2015" name="Fish Shellfish Immunol.">
        <title>Early steps in the European eel (Anguilla anguilla)-Vibrio vulnificus interaction in the gills: Role of the RtxA13 toxin.</title>
        <authorList>
            <person name="Callol A."/>
            <person name="Pajuelo D."/>
            <person name="Ebbesson L."/>
            <person name="Teles M."/>
            <person name="MacKenzie S."/>
            <person name="Amaro C."/>
        </authorList>
    </citation>
    <scope>NUCLEOTIDE SEQUENCE</scope>
</reference>
<sequence length="50" mass="5749">MSFSIIYFMMTRAFLKSGHISEFSNELFKKPGAVTAHHRDVCMADAKQMH</sequence>
<evidence type="ECO:0000313" key="1">
    <source>
        <dbReference type="EMBL" id="JAH35764.1"/>
    </source>
</evidence>
<dbReference type="AlphaFoldDB" id="A0A0E9S2Z5"/>
<name>A0A0E9S2Z5_ANGAN</name>